<evidence type="ECO:0000313" key="3">
    <source>
        <dbReference type="Proteomes" id="UP001501578"/>
    </source>
</evidence>
<keyword evidence="1" id="KW-0472">Membrane</keyword>
<name>A0ABN1Q912_9ACTN</name>
<accession>A0ABN1Q912</accession>
<keyword evidence="3" id="KW-1185">Reference proteome</keyword>
<sequence>MPRRRHRRRAALIAGAYLGAVLATEGYLRFVSIRYGTPIGPGIVLMALTLPSSVLVLATPVEGGYLEAALVGCGVLQAGVLWLLLRGPVDASSSWRNHP</sequence>
<feature type="transmembrane region" description="Helical" evidence="1">
    <location>
        <begin position="39"/>
        <end position="58"/>
    </location>
</feature>
<protein>
    <recommendedName>
        <fullName evidence="4">Integral membrane protein</fullName>
    </recommendedName>
</protein>
<evidence type="ECO:0008006" key="4">
    <source>
        <dbReference type="Google" id="ProtNLM"/>
    </source>
</evidence>
<proteinExistence type="predicted"/>
<evidence type="ECO:0000256" key="1">
    <source>
        <dbReference type="SAM" id="Phobius"/>
    </source>
</evidence>
<gene>
    <name evidence="2" type="ORF">GCM10009560_50020</name>
</gene>
<comment type="caution">
    <text evidence="2">The sequence shown here is derived from an EMBL/GenBank/DDBJ whole genome shotgun (WGS) entry which is preliminary data.</text>
</comment>
<organism evidence="2 3">
    <name type="scientific">Nonomuraea longicatena</name>
    <dbReference type="NCBI Taxonomy" id="83682"/>
    <lineage>
        <taxon>Bacteria</taxon>
        <taxon>Bacillati</taxon>
        <taxon>Actinomycetota</taxon>
        <taxon>Actinomycetes</taxon>
        <taxon>Streptosporangiales</taxon>
        <taxon>Streptosporangiaceae</taxon>
        <taxon>Nonomuraea</taxon>
    </lineage>
</organism>
<evidence type="ECO:0000313" key="2">
    <source>
        <dbReference type="EMBL" id="GAA0939359.1"/>
    </source>
</evidence>
<dbReference type="RefSeq" id="WP_343952442.1">
    <property type="nucleotide sequence ID" value="NZ_BAAAHQ010000025.1"/>
</dbReference>
<dbReference type="InterPro" id="IPR057702">
    <property type="entry name" value="DUF7942"/>
</dbReference>
<dbReference type="Proteomes" id="UP001501578">
    <property type="component" value="Unassembled WGS sequence"/>
</dbReference>
<reference evidence="2 3" key="1">
    <citation type="journal article" date="2019" name="Int. J. Syst. Evol. Microbiol.">
        <title>The Global Catalogue of Microorganisms (GCM) 10K type strain sequencing project: providing services to taxonomists for standard genome sequencing and annotation.</title>
        <authorList>
            <consortium name="The Broad Institute Genomics Platform"/>
            <consortium name="The Broad Institute Genome Sequencing Center for Infectious Disease"/>
            <person name="Wu L."/>
            <person name="Ma J."/>
        </authorList>
    </citation>
    <scope>NUCLEOTIDE SEQUENCE [LARGE SCALE GENOMIC DNA]</scope>
    <source>
        <strain evidence="2 3">JCM 11136</strain>
    </source>
</reference>
<keyword evidence="1" id="KW-0812">Transmembrane</keyword>
<dbReference type="NCBIfam" id="NF046119">
    <property type="entry name" value="memb_SCO4225"/>
    <property type="match status" value="1"/>
</dbReference>
<keyword evidence="1" id="KW-1133">Transmembrane helix</keyword>
<dbReference type="Pfam" id="PF25637">
    <property type="entry name" value="DUF7942"/>
    <property type="match status" value="1"/>
</dbReference>
<feature type="transmembrane region" description="Helical" evidence="1">
    <location>
        <begin position="65"/>
        <end position="85"/>
    </location>
</feature>
<dbReference type="EMBL" id="BAAAHQ010000025">
    <property type="protein sequence ID" value="GAA0939359.1"/>
    <property type="molecule type" value="Genomic_DNA"/>
</dbReference>